<dbReference type="AlphaFoldDB" id="A0A4Z1FVI3"/>
<protein>
    <submittedName>
        <fullName evidence="2">Uncharacterized protein</fullName>
    </submittedName>
</protein>
<dbReference type="EMBL" id="PQXI01000044">
    <property type="protein sequence ID" value="TGO27320.1"/>
    <property type="molecule type" value="Genomic_DNA"/>
</dbReference>
<organism evidence="2 3">
    <name type="scientific">Botrytis paeoniae</name>
    <dbReference type="NCBI Taxonomy" id="278948"/>
    <lineage>
        <taxon>Eukaryota</taxon>
        <taxon>Fungi</taxon>
        <taxon>Dikarya</taxon>
        <taxon>Ascomycota</taxon>
        <taxon>Pezizomycotina</taxon>
        <taxon>Leotiomycetes</taxon>
        <taxon>Helotiales</taxon>
        <taxon>Sclerotiniaceae</taxon>
        <taxon>Botrytis</taxon>
    </lineage>
</organism>
<proteinExistence type="predicted"/>
<evidence type="ECO:0000313" key="3">
    <source>
        <dbReference type="Proteomes" id="UP000297910"/>
    </source>
</evidence>
<feature type="compositionally biased region" description="Polar residues" evidence="1">
    <location>
        <begin position="33"/>
        <end position="53"/>
    </location>
</feature>
<keyword evidence="3" id="KW-1185">Reference proteome</keyword>
<name>A0A4Z1FVI3_9HELO</name>
<evidence type="ECO:0000256" key="1">
    <source>
        <dbReference type="SAM" id="MobiDB-lite"/>
    </source>
</evidence>
<reference evidence="2 3" key="1">
    <citation type="submission" date="2017-12" db="EMBL/GenBank/DDBJ databases">
        <title>Comparative genomics of Botrytis spp.</title>
        <authorList>
            <person name="Valero-Jimenez C.A."/>
            <person name="Tapia P."/>
            <person name="Veloso J."/>
            <person name="Silva-Moreno E."/>
            <person name="Staats M."/>
            <person name="Valdes J.H."/>
            <person name="Van Kan J.A.L."/>
        </authorList>
    </citation>
    <scope>NUCLEOTIDE SEQUENCE [LARGE SCALE GENOMIC DNA]</scope>
    <source>
        <strain evidence="2 3">Bp0003</strain>
    </source>
</reference>
<feature type="region of interest" description="Disordered" evidence="1">
    <location>
        <begin position="20"/>
        <end position="53"/>
    </location>
</feature>
<dbReference type="Proteomes" id="UP000297910">
    <property type="component" value="Unassembled WGS sequence"/>
</dbReference>
<sequence>MTSHHNVQQKVVSCRSAVGARQSIVGPPPTTPLLGQNPTITDPITSYGNSDIQRQPSDIWQQRVLL</sequence>
<accession>A0A4Z1FVI3</accession>
<evidence type="ECO:0000313" key="2">
    <source>
        <dbReference type="EMBL" id="TGO27320.1"/>
    </source>
</evidence>
<comment type="caution">
    <text evidence="2">The sequence shown here is derived from an EMBL/GenBank/DDBJ whole genome shotgun (WGS) entry which is preliminary data.</text>
</comment>
<gene>
    <name evidence="2" type="ORF">BPAE_0044g00550</name>
</gene>